<dbReference type="SUPFAM" id="SSF51905">
    <property type="entry name" value="FAD/NAD(P)-binding domain"/>
    <property type="match status" value="1"/>
</dbReference>
<dbReference type="PANTHER" id="PTHR43734:SF1">
    <property type="entry name" value="PHYTOENE DESATURASE"/>
    <property type="match status" value="1"/>
</dbReference>
<name>A0A2I1II11_9MICO</name>
<comment type="pathway">
    <text evidence="1 4">Carotenoid biosynthesis.</text>
</comment>
<accession>A0A2I1II11</accession>
<comment type="caution">
    <text evidence="6">The sequence shown here is derived from an EMBL/GenBank/DDBJ whole genome shotgun (WGS) entry which is preliminary data.</text>
</comment>
<evidence type="ECO:0000256" key="1">
    <source>
        <dbReference type="ARBA" id="ARBA00004829"/>
    </source>
</evidence>
<sequence length="528" mass="56753">MRSLTVVGGGIAGLGTAALAAARGWNVTLLESRSDVGGRAGLRTEAGFAFDTGPSWYLMPEVFDRFFSLLGQDNPLDLHDLDPGFRVWPAGLLEDSGNGSGTSAVDVPRGTEPFLRLVSQREPGAAQRVRRYVGSASDTYRLALEHFLYTNFTTRDYTRFARPDVLARLPRLPRLFSQSMQRRIEQTVTDPVLQKILGYPAVFLGTQPKTAPSMYHLMTNLDVVDGVRYPMGGMHTIITAMAQAAVRLGVDIRTDCTVTAVRTQGRRVVGVTARCGSADVPGAAGQGGSAGVPADEVEAGSRGASSVVDFDSDAVVAACDLGVFEALLPKRLRTRSQQWWARRDYGIGAVTLLLGVDRKLPQLHHHNLFFTSDWDSNFTQIFGAEKHLPQPASAYVCAPSRTDASVAPADSENLFVLVPAPADPQLRTGSQLLEQYADRIVDSLGASIGVDLAAHLRVRRAFGPGDIDPRRGSALGPANVLSQSAMFRFPQKARARGLVHAGAYTAPGVGLPMCLISAENAVDLLERT</sequence>
<dbReference type="AlphaFoldDB" id="A0A2I1II11"/>
<keyword evidence="2 4" id="KW-0125">Carotenoid biosynthesis</keyword>
<dbReference type="NCBIfam" id="TIGR02734">
    <property type="entry name" value="crtI_fam"/>
    <property type="match status" value="1"/>
</dbReference>
<comment type="similarity">
    <text evidence="4">Belongs to the carotenoid/retinoid oxidoreductase family.</text>
</comment>
<evidence type="ECO:0000313" key="7">
    <source>
        <dbReference type="Proteomes" id="UP000242755"/>
    </source>
</evidence>
<dbReference type="PANTHER" id="PTHR43734">
    <property type="entry name" value="PHYTOENE DESATURASE"/>
    <property type="match status" value="1"/>
</dbReference>
<dbReference type="InterPro" id="IPR002937">
    <property type="entry name" value="Amino_oxidase"/>
</dbReference>
<evidence type="ECO:0000256" key="2">
    <source>
        <dbReference type="ARBA" id="ARBA00022746"/>
    </source>
</evidence>
<dbReference type="RefSeq" id="WP_101672138.1">
    <property type="nucleotide sequence ID" value="NZ_PKGO01000003.1"/>
</dbReference>
<reference evidence="6 7" key="1">
    <citation type="submission" date="2017-12" db="EMBL/GenBank/DDBJ databases">
        <title>Phylogenetic diversity of female urinary microbiome.</title>
        <authorList>
            <person name="Thomas-White K."/>
            <person name="Wolfe A.J."/>
        </authorList>
    </citation>
    <scope>NUCLEOTIDE SEQUENCE [LARGE SCALE GENOMIC DNA]</scope>
    <source>
        <strain evidence="6 7">UMB0426</strain>
    </source>
</reference>
<gene>
    <name evidence="6" type="ORF">CYJ40_04125</name>
</gene>
<dbReference type="InterPro" id="IPR014105">
    <property type="entry name" value="Carotenoid/retinoid_OxRdtase"/>
</dbReference>
<protein>
    <submittedName>
        <fullName evidence="6">Phytoene desaturase</fullName>
    </submittedName>
</protein>
<dbReference type="GO" id="GO:0016117">
    <property type="term" value="P:carotenoid biosynthetic process"/>
    <property type="evidence" value="ECO:0007669"/>
    <property type="project" value="UniProtKB-KW"/>
</dbReference>
<organism evidence="6 7">
    <name type="scientific">Brevibacterium ravenspurgense</name>
    <dbReference type="NCBI Taxonomy" id="479117"/>
    <lineage>
        <taxon>Bacteria</taxon>
        <taxon>Bacillati</taxon>
        <taxon>Actinomycetota</taxon>
        <taxon>Actinomycetes</taxon>
        <taxon>Micrococcales</taxon>
        <taxon>Brevibacteriaceae</taxon>
        <taxon>Brevibacterium</taxon>
    </lineage>
</organism>
<dbReference type="Pfam" id="PF01593">
    <property type="entry name" value="Amino_oxidase"/>
    <property type="match status" value="1"/>
</dbReference>
<evidence type="ECO:0000259" key="5">
    <source>
        <dbReference type="Pfam" id="PF01593"/>
    </source>
</evidence>
<proteinExistence type="inferred from homology"/>
<dbReference type="STRING" id="1176165.GCA_001584405_01381"/>
<evidence type="ECO:0000313" key="6">
    <source>
        <dbReference type="EMBL" id="PKY70758.1"/>
    </source>
</evidence>
<evidence type="ECO:0000256" key="3">
    <source>
        <dbReference type="ARBA" id="ARBA00023002"/>
    </source>
</evidence>
<dbReference type="Proteomes" id="UP000242755">
    <property type="component" value="Unassembled WGS sequence"/>
</dbReference>
<evidence type="ECO:0000256" key="4">
    <source>
        <dbReference type="RuleBase" id="RU362075"/>
    </source>
</evidence>
<dbReference type="Gene3D" id="3.50.50.60">
    <property type="entry name" value="FAD/NAD(P)-binding domain"/>
    <property type="match status" value="2"/>
</dbReference>
<dbReference type="InterPro" id="IPR036188">
    <property type="entry name" value="FAD/NAD-bd_sf"/>
</dbReference>
<dbReference type="GO" id="GO:0016491">
    <property type="term" value="F:oxidoreductase activity"/>
    <property type="evidence" value="ECO:0007669"/>
    <property type="project" value="UniProtKB-KW"/>
</dbReference>
<dbReference type="EMBL" id="PKGO01000003">
    <property type="protein sequence ID" value="PKY70758.1"/>
    <property type="molecule type" value="Genomic_DNA"/>
</dbReference>
<keyword evidence="3 4" id="KW-0560">Oxidoreductase</keyword>
<feature type="domain" description="Amine oxidase" evidence="5">
    <location>
        <begin position="11"/>
        <end position="523"/>
    </location>
</feature>